<proteinExistence type="inferred from homology"/>
<feature type="region of interest" description="Disordered" evidence="11">
    <location>
        <begin position="991"/>
        <end position="1021"/>
    </location>
</feature>
<evidence type="ECO:0000256" key="2">
    <source>
        <dbReference type="ARBA" id="ARBA00022527"/>
    </source>
</evidence>
<comment type="catalytic activity">
    <reaction evidence="7 10">
        <text>L-threonyl-[protein] + ATP = O-phospho-L-threonyl-[protein] + ADP + H(+)</text>
        <dbReference type="Rhea" id="RHEA:46608"/>
        <dbReference type="Rhea" id="RHEA-COMP:11060"/>
        <dbReference type="Rhea" id="RHEA-COMP:11605"/>
        <dbReference type="ChEBI" id="CHEBI:15378"/>
        <dbReference type="ChEBI" id="CHEBI:30013"/>
        <dbReference type="ChEBI" id="CHEBI:30616"/>
        <dbReference type="ChEBI" id="CHEBI:61977"/>
        <dbReference type="ChEBI" id="CHEBI:456216"/>
        <dbReference type="EC" id="2.7.11.24"/>
    </reaction>
</comment>
<dbReference type="FunFam" id="3.30.200.20:FF:000166">
    <property type="entry name" value="Mitogen-activated protein kinase"/>
    <property type="match status" value="1"/>
</dbReference>
<feature type="region of interest" description="Disordered" evidence="11">
    <location>
        <begin position="854"/>
        <end position="873"/>
    </location>
</feature>
<accession>A0A979FMD9</accession>
<dbReference type="PROSITE" id="PS50011">
    <property type="entry name" value="PROTEIN_KINASE_DOM"/>
    <property type="match status" value="1"/>
</dbReference>
<organism evidence="13 14">
    <name type="scientific">Hyalella azteca</name>
    <name type="common">Amphipod</name>
    <dbReference type="NCBI Taxonomy" id="294128"/>
    <lineage>
        <taxon>Eukaryota</taxon>
        <taxon>Metazoa</taxon>
        <taxon>Ecdysozoa</taxon>
        <taxon>Arthropoda</taxon>
        <taxon>Crustacea</taxon>
        <taxon>Multicrustacea</taxon>
        <taxon>Malacostraca</taxon>
        <taxon>Eumalacostraca</taxon>
        <taxon>Peracarida</taxon>
        <taxon>Amphipoda</taxon>
        <taxon>Senticaudata</taxon>
        <taxon>Talitrida</taxon>
        <taxon>Talitroidea</taxon>
        <taxon>Hyalellidae</taxon>
        <taxon>Hyalella</taxon>
    </lineage>
</organism>
<dbReference type="PROSITE" id="PS00107">
    <property type="entry name" value="PROTEIN_KINASE_ATP"/>
    <property type="match status" value="1"/>
</dbReference>
<dbReference type="Gene3D" id="3.30.200.20">
    <property type="entry name" value="Phosphorylase Kinase, domain 1"/>
    <property type="match status" value="1"/>
</dbReference>
<dbReference type="GeneID" id="108680148"/>
<dbReference type="OrthoDB" id="192887at2759"/>
<evidence type="ECO:0000256" key="3">
    <source>
        <dbReference type="ARBA" id="ARBA00022679"/>
    </source>
</evidence>
<feature type="compositionally biased region" description="Basic and acidic residues" evidence="11">
    <location>
        <begin position="723"/>
        <end position="733"/>
    </location>
</feature>
<dbReference type="InterPro" id="IPR008271">
    <property type="entry name" value="Ser/Thr_kinase_AS"/>
</dbReference>
<evidence type="ECO:0000256" key="4">
    <source>
        <dbReference type="ARBA" id="ARBA00022741"/>
    </source>
</evidence>
<dbReference type="AlphaFoldDB" id="A0A979FMD9"/>
<evidence type="ECO:0000313" key="13">
    <source>
        <dbReference type="Proteomes" id="UP000694843"/>
    </source>
</evidence>
<comment type="similarity">
    <text evidence="10">Belongs to the protein kinase superfamily. Ser/Thr protein kinase family. MAP kinase subfamily.</text>
</comment>
<gene>
    <name evidence="14" type="primary">LOC108680148</name>
</gene>
<feature type="compositionally biased region" description="Polar residues" evidence="11">
    <location>
        <begin position="483"/>
        <end position="499"/>
    </location>
</feature>
<dbReference type="PROSITE" id="PS00108">
    <property type="entry name" value="PROTEIN_KINASE_ST"/>
    <property type="match status" value="1"/>
</dbReference>
<feature type="region of interest" description="Disordered" evidence="11">
    <location>
        <begin position="886"/>
        <end position="916"/>
    </location>
</feature>
<dbReference type="InterPro" id="IPR017441">
    <property type="entry name" value="Protein_kinase_ATP_BS"/>
</dbReference>
<evidence type="ECO:0000256" key="5">
    <source>
        <dbReference type="ARBA" id="ARBA00022777"/>
    </source>
</evidence>
<feature type="compositionally biased region" description="Polar residues" evidence="11">
    <location>
        <begin position="399"/>
        <end position="415"/>
    </location>
</feature>
<dbReference type="FunFam" id="1.10.510.10:FF:000238">
    <property type="entry name" value="Mitogen-activated protein kinase"/>
    <property type="match status" value="1"/>
</dbReference>
<comment type="activity regulation">
    <text evidence="10">Activated by threonine and tyrosine phosphorylation.</text>
</comment>
<evidence type="ECO:0000256" key="9">
    <source>
        <dbReference type="PROSITE-ProRule" id="PRU10141"/>
    </source>
</evidence>
<feature type="compositionally biased region" description="Polar residues" evidence="11">
    <location>
        <begin position="524"/>
        <end position="543"/>
    </location>
</feature>
<feature type="compositionally biased region" description="Basic and acidic residues" evidence="11">
    <location>
        <begin position="682"/>
        <end position="699"/>
    </location>
</feature>
<name>A0A979FMD9_HYAAZ</name>
<keyword evidence="4 9" id="KW-0547">Nucleotide-binding</keyword>
<dbReference type="KEGG" id="hazt:108680148"/>
<evidence type="ECO:0000256" key="10">
    <source>
        <dbReference type="RuleBase" id="RU361165"/>
    </source>
</evidence>
<reference evidence="14" key="1">
    <citation type="submission" date="2025-08" db="UniProtKB">
        <authorList>
            <consortium name="RefSeq"/>
        </authorList>
    </citation>
    <scope>IDENTIFICATION</scope>
    <source>
        <tissue evidence="14">Whole organism</tissue>
    </source>
</reference>
<feature type="compositionally biased region" description="Basic and acidic residues" evidence="11">
    <location>
        <begin position="382"/>
        <end position="398"/>
    </location>
</feature>
<feature type="binding site" evidence="9">
    <location>
        <position position="49"/>
    </location>
    <ligand>
        <name>ATP</name>
        <dbReference type="ChEBI" id="CHEBI:30616"/>
    </ligand>
</feature>
<feature type="compositionally biased region" description="Low complexity" evidence="11">
    <location>
        <begin position="708"/>
        <end position="722"/>
    </location>
</feature>
<sequence>MTEKHDGITEIDAHISKKYDIRRRIGKGAYGIVWKAVDRRCGEVVAVKKIFDAFRNETDAQRTFREIVFLLEFSAHPNVIRLLNVLKADNNKDIYLVFQHMETDLHNVIKKGTVLEDVHRRYIMYQMFRATKYLHTGSVIHRDLKPSNILIDSDCRVKVADFGLARSVGPAAGLDRPGDPTLTNYVATRWYRAPEILLNSRRYTLGVDMWSLGCILAEMLLGRPLFPGSSTLDQIERIMAVIEPPSREDLLQIPAQYVNTILTKAQQDEAPDEGPAPHVPQLRDLLAGAPTEAVDLVEKLLVFNPDKRLTAEQALRHPFVAKFHNADHEPSMDRAVVPCIRDDVQLSVEVYRNKLYELIASRKNRVRNHVARVAQHKQNNNLKDDRNSKNEKIDRDSRIMTTHSNGVVRQRSSSKIEAIHYGHNRNRNDDPLTRNQTDGGGNGHEYHEGTRGGRVRSSSVSTPLQRSYSVTRGHPLEDGLQASGMSQSYCNGVSGSNLKNSDREVSPIRALQNGSPPDLRCNGHVSNQNHSQGNHKGSNVNSQARHEVSPATSNPNSADMNQNSANIKYSSSSGSAMKVRVIARTIDHGRGSTDNGRGSTDHGRGSTDHGRGSTDHGRGSTDHGRGSTDNGRGSTDHGRGSTDSGKGSKSLENRCPQKAHSVGRNRESTSSSSNNNHHPHQRREEAGADEGRPKDRSSPEKQTPTCNSGKSWSSGGSGGRPSDLSRGRREGSSKDQPSSVAVASCGGVTVTVAQNSSCQLPRSSSNRTIHGTDTCSDTSPTMTRNDVPSKSGVISCNSRSGYEVTNQWDQRSSGSVIYHSKPDKPRPDSVVVVHNRRRSTGLDYDSFIYAANKSPSKTAAHSPTSPISPSRKFQGLSVDDKAHFVEPKHQPVPPSDHSRLAPHGQETTTFLSHSRHDKRWSLDHHRNPQMKASHGSPYDVNNDHHYPSTSDTTATTICVPSTSVATSCDVLGAPGYSRTPSTLLPASAVRHQMTAAQRRGVAQASPPRRRSTSRSPSSVDLPDVVDVHGVTSISGRSIPAFRGQSIPVFDGRFFSVIDVRLRKAGARRPVYHVLSTKLVSVPSKKRLREVFRVRLEHGQPALRFSQEKSITQHSW</sequence>
<dbReference type="InterPro" id="IPR050117">
    <property type="entry name" value="MAPK"/>
</dbReference>
<dbReference type="SUPFAM" id="SSF56112">
    <property type="entry name" value="Protein kinase-like (PK-like)"/>
    <property type="match status" value="1"/>
</dbReference>
<dbReference type="GO" id="GO:0036064">
    <property type="term" value="C:ciliary basal body"/>
    <property type="evidence" value="ECO:0007669"/>
    <property type="project" value="UniProtKB-ARBA"/>
</dbReference>
<dbReference type="CDD" id="cd07852">
    <property type="entry name" value="STKc_MAPK15-like"/>
    <property type="match status" value="1"/>
</dbReference>
<evidence type="ECO:0000259" key="12">
    <source>
        <dbReference type="PROSITE" id="PS50011"/>
    </source>
</evidence>
<evidence type="ECO:0000256" key="1">
    <source>
        <dbReference type="ARBA" id="ARBA00012411"/>
    </source>
</evidence>
<dbReference type="PANTHER" id="PTHR24055">
    <property type="entry name" value="MITOGEN-ACTIVATED PROTEIN KINASE"/>
    <property type="match status" value="1"/>
</dbReference>
<evidence type="ECO:0000256" key="8">
    <source>
        <dbReference type="ARBA" id="ARBA00048312"/>
    </source>
</evidence>
<comment type="catalytic activity">
    <reaction evidence="8">
        <text>L-seryl-[protein] + ATP = O-phospho-L-seryl-[protein] + ADP + H(+)</text>
        <dbReference type="Rhea" id="RHEA:17989"/>
        <dbReference type="Rhea" id="RHEA-COMP:9863"/>
        <dbReference type="Rhea" id="RHEA-COMP:11604"/>
        <dbReference type="ChEBI" id="CHEBI:15378"/>
        <dbReference type="ChEBI" id="CHEBI:29999"/>
        <dbReference type="ChEBI" id="CHEBI:30616"/>
        <dbReference type="ChEBI" id="CHEBI:83421"/>
        <dbReference type="ChEBI" id="CHEBI:456216"/>
        <dbReference type="EC" id="2.7.11.24"/>
    </reaction>
</comment>
<comment type="cofactor">
    <cofactor evidence="10">
        <name>Mg(2+)</name>
        <dbReference type="ChEBI" id="CHEBI:18420"/>
    </cofactor>
</comment>
<feature type="compositionally biased region" description="Basic and acidic residues" evidence="11">
    <location>
        <begin position="599"/>
        <end position="626"/>
    </location>
</feature>
<keyword evidence="6 9" id="KW-0067">ATP-binding</keyword>
<dbReference type="GO" id="GO:0004707">
    <property type="term" value="F:MAP kinase activity"/>
    <property type="evidence" value="ECO:0007669"/>
    <property type="project" value="UniProtKB-EC"/>
</dbReference>
<dbReference type="SMART" id="SM00220">
    <property type="entry name" value="S_TKc"/>
    <property type="match status" value="1"/>
</dbReference>
<evidence type="ECO:0000256" key="6">
    <source>
        <dbReference type="ARBA" id="ARBA00022840"/>
    </source>
</evidence>
<dbReference type="InterPro" id="IPR011009">
    <property type="entry name" value="Kinase-like_dom_sf"/>
</dbReference>
<dbReference type="EC" id="2.7.11.24" evidence="1 10"/>
<keyword evidence="2 10" id="KW-0723">Serine/threonine-protein kinase</keyword>
<dbReference type="InterPro" id="IPR003527">
    <property type="entry name" value="MAP_kinase_CS"/>
</dbReference>
<feature type="compositionally biased region" description="Polar residues" evidence="11">
    <location>
        <begin position="550"/>
        <end position="575"/>
    </location>
</feature>
<dbReference type="Pfam" id="PF00069">
    <property type="entry name" value="Pkinase"/>
    <property type="match status" value="1"/>
</dbReference>
<keyword evidence="10" id="KW-0460">Magnesium</keyword>
<feature type="domain" description="Protein kinase" evidence="12">
    <location>
        <begin position="19"/>
        <end position="320"/>
    </location>
</feature>
<feature type="region of interest" description="Disordered" evidence="11">
    <location>
        <begin position="757"/>
        <end position="793"/>
    </location>
</feature>
<evidence type="ECO:0000256" key="11">
    <source>
        <dbReference type="SAM" id="MobiDB-lite"/>
    </source>
</evidence>
<dbReference type="PROSITE" id="PS01351">
    <property type="entry name" value="MAPK"/>
    <property type="match status" value="1"/>
</dbReference>
<dbReference type="Proteomes" id="UP000694843">
    <property type="component" value="Unplaced"/>
</dbReference>
<dbReference type="InterPro" id="IPR000719">
    <property type="entry name" value="Prot_kinase_dom"/>
</dbReference>
<evidence type="ECO:0000313" key="14">
    <source>
        <dbReference type="RefSeq" id="XP_047737838.1"/>
    </source>
</evidence>
<protein>
    <recommendedName>
        <fullName evidence="1 10">Mitogen-activated protein kinase</fullName>
        <ecNumber evidence="1 10">2.7.11.24</ecNumber>
    </recommendedName>
</protein>
<feature type="compositionally biased region" description="Polar residues" evidence="11">
    <location>
        <begin position="854"/>
        <end position="868"/>
    </location>
</feature>
<evidence type="ECO:0000256" key="7">
    <source>
        <dbReference type="ARBA" id="ARBA00047592"/>
    </source>
</evidence>
<dbReference type="GO" id="GO:0005524">
    <property type="term" value="F:ATP binding"/>
    <property type="evidence" value="ECO:0007669"/>
    <property type="project" value="UniProtKB-UniRule"/>
</dbReference>
<keyword evidence="3 10" id="KW-0808">Transferase</keyword>
<keyword evidence="13" id="KW-1185">Reference proteome</keyword>
<dbReference type="Gene3D" id="1.10.510.10">
    <property type="entry name" value="Transferase(Phosphotransferase) domain 1"/>
    <property type="match status" value="1"/>
</dbReference>
<keyword evidence="5 10" id="KW-0418">Kinase</keyword>
<feature type="region of interest" description="Disordered" evidence="11">
    <location>
        <begin position="372"/>
        <end position="741"/>
    </location>
</feature>
<dbReference type="RefSeq" id="XP_047737838.1">
    <property type="nucleotide sequence ID" value="XM_047881882.1"/>
</dbReference>